<name>A0ABR7J3E7_9FLAO</name>
<protein>
    <submittedName>
        <fullName evidence="1">DUF4270 family protein</fullName>
    </submittedName>
</protein>
<evidence type="ECO:0000313" key="2">
    <source>
        <dbReference type="Proteomes" id="UP000629963"/>
    </source>
</evidence>
<evidence type="ECO:0000313" key="1">
    <source>
        <dbReference type="EMBL" id="MBC5840086.1"/>
    </source>
</evidence>
<proteinExistence type="predicted"/>
<dbReference type="PROSITE" id="PS51257">
    <property type="entry name" value="PROKAR_LIPOPROTEIN"/>
    <property type="match status" value="1"/>
</dbReference>
<gene>
    <name evidence="1" type="ORF">H8R23_01605</name>
</gene>
<accession>A0ABR7J3E7</accession>
<organism evidence="1 2">
    <name type="scientific">Flavobacterium kayseriense</name>
    <dbReference type="NCBI Taxonomy" id="2764714"/>
    <lineage>
        <taxon>Bacteria</taxon>
        <taxon>Pseudomonadati</taxon>
        <taxon>Bacteroidota</taxon>
        <taxon>Flavobacteriia</taxon>
        <taxon>Flavobacteriales</taxon>
        <taxon>Flavobacteriaceae</taxon>
        <taxon>Flavobacterium</taxon>
    </lineage>
</organism>
<dbReference type="Proteomes" id="UP000629963">
    <property type="component" value="Unassembled WGS sequence"/>
</dbReference>
<dbReference type="InterPro" id="IPR025366">
    <property type="entry name" value="DUF4270"/>
</dbReference>
<reference evidence="1 2" key="1">
    <citation type="submission" date="2020-08" db="EMBL/GenBank/DDBJ databases">
        <title>Description of novel Flavobacterium F-380 isolate.</title>
        <authorList>
            <person name="Saticioglu I.B."/>
            <person name="Duman M."/>
            <person name="Altun S."/>
        </authorList>
    </citation>
    <scope>NUCLEOTIDE SEQUENCE [LARGE SCALE GENOMIC DNA]</scope>
    <source>
        <strain evidence="1 2">F-380</strain>
    </source>
</reference>
<dbReference type="EMBL" id="JACRUJ010000001">
    <property type="protein sequence ID" value="MBC5840086.1"/>
    <property type="molecule type" value="Genomic_DNA"/>
</dbReference>
<dbReference type="Pfam" id="PF14092">
    <property type="entry name" value="DUF4270"/>
    <property type="match status" value="1"/>
</dbReference>
<sequence>MYKLLLVLFLGVFITSCDSDLDAGDFVVGSDYLSVNNKIVLIDTLTVDVSTINLDSLITSNQGRILVGNYDDPYFGKVRSESYMQLSGYTYALNSISSDIDAPNFVFDSIRMILRPDKYYYGDTTKVQTISIHRLLEKVKVKDDDNYFYNDSSLSYDTESLGSISYKPKPLAQDTVVVSIKDVFGEALFQKIKKREITNFDEFTEYFKGIVIKSTTASTTGMIGFDTSSVLRLYYSKFLGDTEESFHLDFNILDQTKQFNAINSDKSGTELRNLTGFTGSLSSLQTANKAFVQSGTGVACRIDFPNIKQLKYISANGAIVDAELIIKPVQNSSSNSSYPLPDSLRVFVADKLNRVTGTLNNTGTATYAVLSTQNDEFNEYFGYKVSIGAFLQNEMIKKSDSKLSLLLTIPDILKSVDRVLLGDQKNKDNKIQLKIYYISY</sequence>
<dbReference type="RefSeq" id="WP_187008686.1">
    <property type="nucleotide sequence ID" value="NZ_JACRUI010000001.1"/>
</dbReference>
<comment type="caution">
    <text evidence="1">The sequence shown here is derived from an EMBL/GenBank/DDBJ whole genome shotgun (WGS) entry which is preliminary data.</text>
</comment>
<keyword evidence="2" id="KW-1185">Reference proteome</keyword>